<dbReference type="EMBL" id="JADCNL010000004">
    <property type="protein sequence ID" value="KAG0484210.1"/>
    <property type="molecule type" value="Genomic_DNA"/>
</dbReference>
<accession>A0A835V592</accession>
<evidence type="ECO:0000256" key="1">
    <source>
        <dbReference type="SAM" id="MobiDB-lite"/>
    </source>
</evidence>
<feature type="signal peptide" evidence="2">
    <location>
        <begin position="1"/>
        <end position="23"/>
    </location>
</feature>
<evidence type="ECO:0000256" key="2">
    <source>
        <dbReference type="SAM" id="SignalP"/>
    </source>
</evidence>
<protein>
    <recommendedName>
        <fullName evidence="7">Transmembrane protein</fullName>
    </recommendedName>
</protein>
<reference evidence="5 6" key="1">
    <citation type="journal article" date="2020" name="Nat. Food">
        <title>A phased Vanilla planifolia genome enables genetic improvement of flavour and production.</title>
        <authorList>
            <person name="Hasing T."/>
            <person name="Tang H."/>
            <person name="Brym M."/>
            <person name="Khazi F."/>
            <person name="Huang T."/>
            <person name="Chambers A.H."/>
        </authorList>
    </citation>
    <scope>NUCLEOTIDE SEQUENCE [LARGE SCALE GENOMIC DNA]</scope>
    <source>
        <tissue evidence="3">Leaf</tissue>
    </source>
</reference>
<gene>
    <name evidence="4" type="ORF">HPP92_008132</name>
    <name evidence="3" type="ORF">HPP92_008289</name>
</gene>
<keyword evidence="2" id="KW-0732">Signal</keyword>
<evidence type="ECO:0000313" key="5">
    <source>
        <dbReference type="Proteomes" id="UP000636800"/>
    </source>
</evidence>
<proteinExistence type="predicted"/>
<evidence type="ECO:0000313" key="4">
    <source>
        <dbReference type="EMBL" id="KAG0486037.1"/>
    </source>
</evidence>
<dbReference type="EMBL" id="JADCNM010000004">
    <property type="protein sequence ID" value="KAG0486037.1"/>
    <property type="molecule type" value="Genomic_DNA"/>
</dbReference>
<organism evidence="3 5">
    <name type="scientific">Vanilla planifolia</name>
    <name type="common">Vanilla</name>
    <dbReference type="NCBI Taxonomy" id="51239"/>
    <lineage>
        <taxon>Eukaryota</taxon>
        <taxon>Viridiplantae</taxon>
        <taxon>Streptophyta</taxon>
        <taxon>Embryophyta</taxon>
        <taxon>Tracheophyta</taxon>
        <taxon>Spermatophyta</taxon>
        <taxon>Magnoliopsida</taxon>
        <taxon>Liliopsida</taxon>
        <taxon>Asparagales</taxon>
        <taxon>Orchidaceae</taxon>
        <taxon>Vanilloideae</taxon>
        <taxon>Vanilleae</taxon>
        <taxon>Vanilla</taxon>
    </lineage>
</organism>
<comment type="caution">
    <text evidence="3">The sequence shown here is derived from an EMBL/GenBank/DDBJ whole genome shotgun (WGS) entry which is preliminary data.</text>
</comment>
<evidence type="ECO:0008006" key="7">
    <source>
        <dbReference type="Google" id="ProtNLM"/>
    </source>
</evidence>
<dbReference type="Proteomes" id="UP000639772">
    <property type="component" value="Unassembled WGS sequence"/>
</dbReference>
<name>A0A835V592_VANPL</name>
<dbReference type="Proteomes" id="UP000636800">
    <property type="component" value="Unassembled WGS sequence"/>
</dbReference>
<evidence type="ECO:0000313" key="3">
    <source>
        <dbReference type="EMBL" id="KAG0484210.1"/>
    </source>
</evidence>
<evidence type="ECO:0000313" key="6">
    <source>
        <dbReference type="Proteomes" id="UP000639772"/>
    </source>
</evidence>
<dbReference type="AlphaFoldDB" id="A0A835V592"/>
<sequence length="74" mass="7835">MEKLQLFFCIEVLFLCLLPSSVAIHVHMASEGVIPGRRMLGGRTGDSPPAPAGNPIKHHLPPVDVSIGSPAPVK</sequence>
<feature type="region of interest" description="Disordered" evidence="1">
    <location>
        <begin position="39"/>
        <end position="74"/>
    </location>
</feature>
<feature type="chain" id="PRO_5036240387" description="Transmembrane protein" evidence="2">
    <location>
        <begin position="24"/>
        <end position="74"/>
    </location>
</feature>
<keyword evidence="5" id="KW-1185">Reference proteome</keyword>